<dbReference type="InterPro" id="IPR044880">
    <property type="entry name" value="NCX_ion-bd_dom_sf"/>
</dbReference>
<keyword evidence="3 5" id="KW-1133">Transmembrane helix</keyword>
<feature type="transmembrane region" description="Helical" evidence="5">
    <location>
        <begin position="12"/>
        <end position="37"/>
    </location>
</feature>
<dbReference type="Proteomes" id="UP000697330">
    <property type="component" value="Unassembled WGS sequence"/>
</dbReference>
<keyword evidence="4 5" id="KW-0472">Membrane</keyword>
<evidence type="ECO:0000256" key="2">
    <source>
        <dbReference type="ARBA" id="ARBA00022692"/>
    </source>
</evidence>
<evidence type="ECO:0000256" key="4">
    <source>
        <dbReference type="ARBA" id="ARBA00023136"/>
    </source>
</evidence>
<feature type="transmembrane region" description="Helical" evidence="5">
    <location>
        <begin position="223"/>
        <end position="246"/>
    </location>
</feature>
<accession>A0A921GEI7</accession>
<dbReference type="NCBIfam" id="TIGR00367">
    <property type="entry name" value="calcium/sodium antiporter"/>
    <property type="match status" value="1"/>
</dbReference>
<comment type="caution">
    <text evidence="7">The sequence shown here is derived from an EMBL/GenBank/DDBJ whole genome shotgun (WGS) entry which is preliminary data.</text>
</comment>
<dbReference type="InterPro" id="IPR004481">
    <property type="entry name" value="K/Na/Ca-exchanger"/>
</dbReference>
<feature type="transmembrane region" description="Helical" evidence="5">
    <location>
        <begin position="313"/>
        <end position="331"/>
    </location>
</feature>
<protein>
    <submittedName>
        <fullName evidence="7">Calcium/sodium antiporter</fullName>
    </submittedName>
</protein>
<proteinExistence type="predicted"/>
<gene>
    <name evidence="7" type="ORF">K8U72_05890</name>
</gene>
<feature type="domain" description="Sodium/calcium exchanger membrane region" evidence="6">
    <location>
        <begin position="14"/>
        <end position="153"/>
    </location>
</feature>
<dbReference type="PANTHER" id="PTHR10846">
    <property type="entry name" value="SODIUM/POTASSIUM/CALCIUM EXCHANGER"/>
    <property type="match status" value="1"/>
</dbReference>
<reference evidence="7" key="1">
    <citation type="journal article" date="2021" name="PeerJ">
        <title>Extensive microbial diversity within the chicken gut microbiome revealed by metagenomics and culture.</title>
        <authorList>
            <person name="Gilroy R."/>
            <person name="Ravi A."/>
            <person name="Getino M."/>
            <person name="Pursley I."/>
            <person name="Horton D.L."/>
            <person name="Alikhan N.F."/>
            <person name="Baker D."/>
            <person name="Gharbi K."/>
            <person name="Hall N."/>
            <person name="Watson M."/>
            <person name="Adriaenssens E.M."/>
            <person name="Foster-Nyarko E."/>
            <person name="Jarju S."/>
            <person name="Secka A."/>
            <person name="Antonio M."/>
            <person name="Oren A."/>
            <person name="Chaudhuri R.R."/>
            <person name="La Ragione R."/>
            <person name="Hildebrand F."/>
            <person name="Pallen M.J."/>
        </authorList>
    </citation>
    <scope>NUCLEOTIDE SEQUENCE</scope>
    <source>
        <strain evidence="7">CHK124-7917</strain>
    </source>
</reference>
<feature type="domain" description="Sodium/calcium exchanger membrane region" evidence="6">
    <location>
        <begin position="187"/>
        <end position="329"/>
    </location>
</feature>
<name>A0A921GEI7_9ACTN</name>
<keyword evidence="2 5" id="KW-0812">Transmembrane</keyword>
<evidence type="ECO:0000313" key="8">
    <source>
        <dbReference type="Proteomes" id="UP000697330"/>
    </source>
</evidence>
<dbReference type="Gene3D" id="1.20.1420.30">
    <property type="entry name" value="NCX, central ion-binding region"/>
    <property type="match status" value="1"/>
</dbReference>
<feature type="transmembrane region" description="Helical" evidence="5">
    <location>
        <begin position="284"/>
        <end position="304"/>
    </location>
</feature>
<dbReference type="Pfam" id="PF01699">
    <property type="entry name" value="Na_Ca_ex"/>
    <property type="match status" value="2"/>
</dbReference>
<feature type="transmembrane region" description="Helical" evidence="5">
    <location>
        <begin position="258"/>
        <end position="278"/>
    </location>
</feature>
<dbReference type="RefSeq" id="WP_274959099.1">
    <property type="nucleotide sequence ID" value="NZ_DYWQ01000090.1"/>
</dbReference>
<comment type="subcellular location">
    <subcellularLocation>
        <location evidence="1">Membrane</location>
        <topology evidence="1">Multi-pass membrane protein</topology>
    </subcellularLocation>
</comment>
<evidence type="ECO:0000256" key="5">
    <source>
        <dbReference type="SAM" id="Phobius"/>
    </source>
</evidence>
<feature type="transmembrane region" description="Helical" evidence="5">
    <location>
        <begin position="49"/>
        <end position="73"/>
    </location>
</feature>
<dbReference type="PANTHER" id="PTHR10846:SF8">
    <property type="entry name" value="INNER MEMBRANE PROTEIN YRBG"/>
    <property type="match status" value="1"/>
</dbReference>
<reference evidence="7" key="2">
    <citation type="submission" date="2021-09" db="EMBL/GenBank/DDBJ databases">
        <authorList>
            <person name="Gilroy R."/>
        </authorList>
    </citation>
    <scope>NUCLEOTIDE SEQUENCE</scope>
    <source>
        <strain evidence="7">CHK124-7917</strain>
    </source>
</reference>
<evidence type="ECO:0000259" key="6">
    <source>
        <dbReference type="Pfam" id="PF01699"/>
    </source>
</evidence>
<feature type="transmembrane region" description="Helical" evidence="5">
    <location>
        <begin position="79"/>
        <end position="106"/>
    </location>
</feature>
<dbReference type="EMBL" id="DYWQ01000090">
    <property type="protein sequence ID" value="HJF45300.1"/>
    <property type="molecule type" value="Genomic_DNA"/>
</dbReference>
<dbReference type="Gene3D" id="6.10.280.80">
    <property type="entry name" value="NCX, peripheral helical region"/>
    <property type="match status" value="1"/>
</dbReference>
<dbReference type="GO" id="GO:0008273">
    <property type="term" value="F:calcium, potassium:sodium antiporter activity"/>
    <property type="evidence" value="ECO:0007669"/>
    <property type="project" value="TreeGrafter"/>
</dbReference>
<evidence type="ECO:0000256" key="3">
    <source>
        <dbReference type="ARBA" id="ARBA00022989"/>
    </source>
</evidence>
<evidence type="ECO:0000256" key="1">
    <source>
        <dbReference type="ARBA" id="ARBA00004141"/>
    </source>
</evidence>
<feature type="transmembrane region" description="Helical" evidence="5">
    <location>
        <begin position="185"/>
        <end position="203"/>
    </location>
</feature>
<dbReference type="GO" id="GO:0005886">
    <property type="term" value="C:plasma membrane"/>
    <property type="evidence" value="ECO:0007669"/>
    <property type="project" value="TreeGrafter"/>
</dbReference>
<evidence type="ECO:0000313" key="7">
    <source>
        <dbReference type="EMBL" id="HJF45300.1"/>
    </source>
</evidence>
<organism evidence="7 8">
    <name type="scientific">Thermophilibacter provencensis</name>
    <dbReference type="NCBI Taxonomy" id="1852386"/>
    <lineage>
        <taxon>Bacteria</taxon>
        <taxon>Bacillati</taxon>
        <taxon>Actinomycetota</taxon>
        <taxon>Coriobacteriia</taxon>
        <taxon>Coriobacteriales</taxon>
        <taxon>Atopobiaceae</taxon>
        <taxon>Thermophilibacter</taxon>
    </lineage>
</organism>
<dbReference type="GO" id="GO:0005262">
    <property type="term" value="F:calcium channel activity"/>
    <property type="evidence" value="ECO:0007669"/>
    <property type="project" value="TreeGrafter"/>
</dbReference>
<dbReference type="InterPro" id="IPR004837">
    <property type="entry name" value="NaCa_Exmemb"/>
</dbReference>
<feature type="transmembrane region" description="Helical" evidence="5">
    <location>
        <begin position="135"/>
        <end position="152"/>
    </location>
</feature>
<sequence length="332" mass="33840">MWYPRPERIVVLLSLLAIVVGFGLLVGGANLLVDGACQLAARFGMPERVAGLTVVAIGTSLPELVVSITSAAAGHADMAFGNVVGSCLANLLLILGLSAVIAPVALSRGTIRFEIPVSVAACALLALLSNTGGEVTRFEGVVLLLAFAAFLVRTTQMGLKEGADEKDAGSREGAAAGAPAKKPSVAWAVWLVVVGAVMLKVGADLVVDNATLVASAAGISERVIGITVVALGTCLPELVTSVVAALRGNSDIAVGNVTGSNIANLLLVMGGPALFSSIPYDAAYNLDLALVAAFSLALVGFCYVGRRHEMSRVNGVIFVVLYAAYIAASVLR</sequence>
<dbReference type="GO" id="GO:0006874">
    <property type="term" value="P:intracellular calcium ion homeostasis"/>
    <property type="evidence" value="ECO:0007669"/>
    <property type="project" value="TreeGrafter"/>
</dbReference>
<dbReference type="AlphaFoldDB" id="A0A921GEI7"/>